<evidence type="ECO:0000313" key="9">
    <source>
        <dbReference type="EMBL" id="CAB4855051.1"/>
    </source>
</evidence>
<organism evidence="8">
    <name type="scientific">freshwater metagenome</name>
    <dbReference type="NCBI Taxonomy" id="449393"/>
    <lineage>
        <taxon>unclassified sequences</taxon>
        <taxon>metagenomes</taxon>
        <taxon>ecological metagenomes</taxon>
    </lineage>
</organism>
<feature type="transmembrane region" description="Helical" evidence="6">
    <location>
        <begin position="6"/>
        <end position="23"/>
    </location>
</feature>
<keyword evidence="4 6" id="KW-1133">Transmembrane helix</keyword>
<dbReference type="EMBL" id="CAFBLE010000001">
    <property type="protein sequence ID" value="CAB4855051.1"/>
    <property type="molecule type" value="Genomic_DNA"/>
</dbReference>
<protein>
    <submittedName>
        <fullName evidence="8">Unannotated protein</fullName>
    </submittedName>
</protein>
<dbReference type="AlphaFoldDB" id="A0A6J6UD51"/>
<evidence type="ECO:0000256" key="2">
    <source>
        <dbReference type="ARBA" id="ARBA00022475"/>
    </source>
</evidence>
<name>A0A6J6UD51_9ZZZZ</name>
<evidence type="ECO:0000313" key="10">
    <source>
        <dbReference type="EMBL" id="CAB4919674.1"/>
    </source>
</evidence>
<evidence type="ECO:0000256" key="1">
    <source>
        <dbReference type="ARBA" id="ARBA00004651"/>
    </source>
</evidence>
<evidence type="ECO:0000313" key="8">
    <source>
        <dbReference type="EMBL" id="CAB4756439.1"/>
    </source>
</evidence>
<proteinExistence type="predicted"/>
<evidence type="ECO:0000256" key="6">
    <source>
        <dbReference type="SAM" id="Phobius"/>
    </source>
</evidence>
<keyword evidence="3 6" id="KW-0812">Transmembrane</keyword>
<dbReference type="PANTHER" id="PTHR35007:SF2">
    <property type="entry name" value="PILUS ASSEMBLE PROTEIN"/>
    <property type="match status" value="1"/>
</dbReference>
<dbReference type="InterPro" id="IPR018076">
    <property type="entry name" value="T2SS_GspF_dom"/>
</dbReference>
<evidence type="ECO:0000256" key="3">
    <source>
        <dbReference type="ARBA" id="ARBA00022692"/>
    </source>
</evidence>
<accession>A0A6J6UD51</accession>
<evidence type="ECO:0000256" key="4">
    <source>
        <dbReference type="ARBA" id="ARBA00022989"/>
    </source>
</evidence>
<dbReference type="Pfam" id="PF00482">
    <property type="entry name" value="T2SSF"/>
    <property type="match status" value="1"/>
</dbReference>
<reference evidence="8" key="1">
    <citation type="submission" date="2020-05" db="EMBL/GenBank/DDBJ databases">
        <authorList>
            <person name="Chiriac C."/>
            <person name="Salcher M."/>
            <person name="Ghai R."/>
            <person name="Kavagutti S V."/>
        </authorList>
    </citation>
    <scope>NUCLEOTIDE SEQUENCE</scope>
</reference>
<keyword evidence="2" id="KW-1003">Cell membrane</keyword>
<dbReference type="GO" id="GO:0005886">
    <property type="term" value="C:plasma membrane"/>
    <property type="evidence" value="ECO:0007669"/>
    <property type="project" value="UniProtKB-SubCell"/>
</dbReference>
<dbReference type="EMBL" id="CAEZZC010000017">
    <property type="protein sequence ID" value="CAB4756439.1"/>
    <property type="molecule type" value="Genomic_DNA"/>
</dbReference>
<sequence>MAIRELLVPTLFSIAAAILLLDLPEFTKPKFFTLSENPKVRSRLAAIGRESEYEKFRIDQLTHSIIAAACVTCVSVVATKNLLTSCLFAGGVGTLAFFMIDRGLSGEVKRYQRRIESEFSSIIEMLTLALSAGETPISALARISERSHGNLSGELKVVVKSVRMGTPFHVALDALGRRVDSVVIRRFVDALITAMLRGAPLIDVLQRHAAEVRLVERNHLMDKAGKAEISMMIPVVFLILPISILFALWPSLTHLNLFAA</sequence>
<gene>
    <name evidence="8" type="ORF">UFOPK2822_01167</name>
    <name evidence="9" type="ORF">UFOPK3346_00022</name>
    <name evidence="10" type="ORF">UFOPK3670_00582</name>
    <name evidence="11" type="ORF">UFOPK4308_00522</name>
</gene>
<dbReference type="EMBL" id="CAFBQL010000003">
    <property type="protein sequence ID" value="CAB5055939.1"/>
    <property type="molecule type" value="Genomic_DNA"/>
</dbReference>
<keyword evidence="5 6" id="KW-0472">Membrane</keyword>
<feature type="domain" description="Type II secretion system protein GspF" evidence="7">
    <location>
        <begin position="123"/>
        <end position="246"/>
    </location>
</feature>
<evidence type="ECO:0000313" key="11">
    <source>
        <dbReference type="EMBL" id="CAB5055939.1"/>
    </source>
</evidence>
<evidence type="ECO:0000256" key="5">
    <source>
        <dbReference type="ARBA" id="ARBA00023136"/>
    </source>
</evidence>
<feature type="transmembrane region" description="Helical" evidence="6">
    <location>
        <begin position="85"/>
        <end position="104"/>
    </location>
</feature>
<comment type="subcellular location">
    <subcellularLocation>
        <location evidence="1">Cell membrane</location>
        <topology evidence="1">Multi-pass membrane protein</topology>
    </subcellularLocation>
</comment>
<evidence type="ECO:0000259" key="7">
    <source>
        <dbReference type="Pfam" id="PF00482"/>
    </source>
</evidence>
<feature type="transmembrane region" description="Helical" evidence="6">
    <location>
        <begin position="229"/>
        <end position="249"/>
    </location>
</feature>
<dbReference type="EMBL" id="CAFBMV010000003">
    <property type="protein sequence ID" value="CAB4919674.1"/>
    <property type="molecule type" value="Genomic_DNA"/>
</dbReference>
<dbReference type="PANTHER" id="PTHR35007">
    <property type="entry name" value="INTEGRAL MEMBRANE PROTEIN-RELATED"/>
    <property type="match status" value="1"/>
</dbReference>